<dbReference type="InterPro" id="IPR029056">
    <property type="entry name" value="Ribokinase-like"/>
</dbReference>
<sequence length="144" mass="16103">MDVEPNVTSPPAITPSSWEDWLFIPYQHIRTKPDLRKLVTEEMLQSDGQKSIIIVGGANMIGWPEKMIDDELEIVRNAGVVQLQREIPDSINIQVAKVGGGCVAGCEESSCAGHLTWKEWIPQSLMSYWIQLTSCNIMKLSYVA</sequence>
<dbReference type="PANTHER" id="PTHR10584:SF166">
    <property type="entry name" value="RIBOKINASE"/>
    <property type="match status" value="1"/>
</dbReference>
<evidence type="ECO:0000256" key="2">
    <source>
        <dbReference type="ARBA" id="ARBA00022777"/>
    </source>
</evidence>
<dbReference type="AlphaFoldDB" id="A0A8D9LVR1"/>
<dbReference type="Proteomes" id="UP000694005">
    <property type="component" value="Chromosome A01"/>
</dbReference>
<protein>
    <submittedName>
        <fullName evidence="3">Uncharacterized protein</fullName>
    </submittedName>
</protein>
<dbReference type="Gene3D" id="3.40.1190.20">
    <property type="match status" value="1"/>
</dbReference>
<dbReference type="Gramene" id="A01p27580.2_BraZ1">
    <property type="protein sequence ID" value="A01p27580.2_BraZ1.CDS"/>
    <property type="gene ID" value="A01g27580.2_BraZ1"/>
</dbReference>
<accession>A0A8D9LVR1</accession>
<dbReference type="PANTHER" id="PTHR10584">
    <property type="entry name" value="SUGAR KINASE"/>
    <property type="match status" value="1"/>
</dbReference>
<gene>
    <name evidence="3" type="ORF">BRAPAZ1V2_A01P27580.2</name>
</gene>
<reference evidence="3 4" key="1">
    <citation type="submission" date="2021-07" db="EMBL/GenBank/DDBJ databases">
        <authorList>
            <consortium name="Genoscope - CEA"/>
            <person name="William W."/>
        </authorList>
    </citation>
    <scope>NUCLEOTIDE SEQUENCE [LARGE SCALE GENOMIC DNA]</scope>
</reference>
<proteinExistence type="predicted"/>
<organism evidence="3 4">
    <name type="scientific">Brassica campestris</name>
    <name type="common">Field mustard</name>
    <dbReference type="NCBI Taxonomy" id="3711"/>
    <lineage>
        <taxon>Eukaryota</taxon>
        <taxon>Viridiplantae</taxon>
        <taxon>Streptophyta</taxon>
        <taxon>Embryophyta</taxon>
        <taxon>Tracheophyta</taxon>
        <taxon>Spermatophyta</taxon>
        <taxon>Magnoliopsida</taxon>
        <taxon>eudicotyledons</taxon>
        <taxon>Gunneridae</taxon>
        <taxon>Pentapetalae</taxon>
        <taxon>rosids</taxon>
        <taxon>malvids</taxon>
        <taxon>Brassicales</taxon>
        <taxon>Brassicaceae</taxon>
        <taxon>Brassiceae</taxon>
        <taxon>Brassica</taxon>
    </lineage>
</organism>
<evidence type="ECO:0000256" key="1">
    <source>
        <dbReference type="ARBA" id="ARBA00022679"/>
    </source>
</evidence>
<evidence type="ECO:0000313" key="3">
    <source>
        <dbReference type="EMBL" id="CAG7888682.1"/>
    </source>
</evidence>
<keyword evidence="1" id="KW-0808">Transferase</keyword>
<dbReference type="EMBL" id="LS974617">
    <property type="protein sequence ID" value="CAG7888682.1"/>
    <property type="molecule type" value="Genomic_DNA"/>
</dbReference>
<keyword evidence="2" id="KW-0418">Kinase</keyword>
<dbReference type="GO" id="GO:0016301">
    <property type="term" value="F:kinase activity"/>
    <property type="evidence" value="ECO:0007669"/>
    <property type="project" value="UniProtKB-KW"/>
</dbReference>
<evidence type="ECO:0000313" key="4">
    <source>
        <dbReference type="Proteomes" id="UP000694005"/>
    </source>
</evidence>
<name>A0A8D9LVR1_BRACM</name>